<evidence type="ECO:0000313" key="6">
    <source>
        <dbReference type="Proteomes" id="UP000451471"/>
    </source>
</evidence>
<evidence type="ECO:0000256" key="4">
    <source>
        <dbReference type="ARBA" id="ARBA00022691"/>
    </source>
</evidence>
<dbReference type="Gene3D" id="3.40.50.150">
    <property type="entry name" value="Vaccinia Virus protein VP39"/>
    <property type="match status" value="1"/>
</dbReference>
<dbReference type="OrthoDB" id="5033at2157"/>
<keyword evidence="3 5" id="KW-0808">Transferase</keyword>
<dbReference type="EC" id="2.1.1.37" evidence="1"/>
<name>A0A6B0GWH5_9EURY</name>
<dbReference type="PRINTS" id="PR00105">
    <property type="entry name" value="C5METTRFRASE"/>
</dbReference>
<dbReference type="EMBL" id="WSZK01000036">
    <property type="protein sequence ID" value="MWG36495.1"/>
    <property type="molecule type" value="Genomic_DNA"/>
</dbReference>
<dbReference type="PROSITE" id="PS51679">
    <property type="entry name" value="SAM_MT_C5"/>
    <property type="match status" value="1"/>
</dbReference>
<dbReference type="GO" id="GO:0032259">
    <property type="term" value="P:methylation"/>
    <property type="evidence" value="ECO:0007669"/>
    <property type="project" value="UniProtKB-KW"/>
</dbReference>
<keyword evidence="2 5" id="KW-0489">Methyltransferase</keyword>
<dbReference type="InterPro" id="IPR029063">
    <property type="entry name" value="SAM-dependent_MTases_sf"/>
</dbReference>
<dbReference type="InterPro" id="IPR001525">
    <property type="entry name" value="C5_MeTfrase"/>
</dbReference>
<protein>
    <recommendedName>
        <fullName evidence="1">DNA (cytosine-5-)-methyltransferase</fullName>
        <ecNumber evidence="1">2.1.1.37</ecNumber>
    </recommendedName>
</protein>
<dbReference type="InterPro" id="IPR050390">
    <property type="entry name" value="C5-Methyltransferase"/>
</dbReference>
<dbReference type="PROSITE" id="PS00095">
    <property type="entry name" value="C5_MTASE_2"/>
    <property type="match status" value="1"/>
</dbReference>
<dbReference type="AlphaFoldDB" id="A0A6B0GWH5"/>
<comment type="caution">
    <text evidence="5">The sequence shown here is derived from an EMBL/GenBank/DDBJ whole genome shotgun (WGS) entry which is preliminary data.</text>
</comment>
<keyword evidence="6" id="KW-1185">Reference proteome</keyword>
<dbReference type="GO" id="GO:0003886">
    <property type="term" value="F:DNA (cytosine-5-)-methyltransferase activity"/>
    <property type="evidence" value="ECO:0007669"/>
    <property type="project" value="UniProtKB-EC"/>
</dbReference>
<proteinExistence type="predicted"/>
<keyword evidence="4" id="KW-0949">S-adenosyl-L-methionine</keyword>
<evidence type="ECO:0000256" key="3">
    <source>
        <dbReference type="ARBA" id="ARBA00022679"/>
    </source>
</evidence>
<dbReference type="PANTHER" id="PTHR10629:SF52">
    <property type="entry name" value="DNA (CYTOSINE-5)-METHYLTRANSFERASE 1"/>
    <property type="match status" value="1"/>
</dbReference>
<evidence type="ECO:0000313" key="5">
    <source>
        <dbReference type="EMBL" id="MWG36495.1"/>
    </source>
</evidence>
<dbReference type="Proteomes" id="UP000451471">
    <property type="component" value="Unassembled WGS sequence"/>
</dbReference>
<dbReference type="GO" id="GO:0003677">
    <property type="term" value="F:DNA binding"/>
    <property type="evidence" value="ECO:0007669"/>
    <property type="project" value="TreeGrafter"/>
</dbReference>
<accession>A0A6B0GWH5</accession>
<organism evidence="5 6">
    <name type="scientific">Halomarina oriensis</name>
    <dbReference type="NCBI Taxonomy" id="671145"/>
    <lineage>
        <taxon>Archaea</taxon>
        <taxon>Methanobacteriati</taxon>
        <taxon>Methanobacteriota</taxon>
        <taxon>Stenosarchaea group</taxon>
        <taxon>Halobacteria</taxon>
        <taxon>Halobacteriales</taxon>
        <taxon>Natronomonadaceae</taxon>
        <taxon>Halomarina</taxon>
    </lineage>
</organism>
<dbReference type="Pfam" id="PF00145">
    <property type="entry name" value="DNA_methylase"/>
    <property type="match status" value="2"/>
</dbReference>
<reference evidence="5 6" key="1">
    <citation type="submission" date="2019-12" db="EMBL/GenBank/DDBJ databases">
        <title>Halocatena pleomorpha gen. nov. sp. nov., an extremely halophilic archaeon of family Halobacteriaceae isolated from saltpan soil.</title>
        <authorList>
            <person name="Pal Y."/>
            <person name="Verma A."/>
            <person name="Krishnamurthi S."/>
            <person name="Kumar P."/>
        </authorList>
    </citation>
    <scope>NUCLEOTIDE SEQUENCE [LARGE SCALE GENOMIC DNA]</scope>
    <source>
        <strain evidence="5 6">JCM 16495</strain>
    </source>
</reference>
<dbReference type="InterPro" id="IPR031303">
    <property type="entry name" value="C5_meth_CS"/>
</dbReference>
<evidence type="ECO:0000256" key="2">
    <source>
        <dbReference type="ARBA" id="ARBA00022603"/>
    </source>
</evidence>
<dbReference type="SUPFAM" id="SSF53335">
    <property type="entry name" value="S-adenosyl-L-methionine-dependent methyltransferases"/>
    <property type="match status" value="1"/>
</dbReference>
<dbReference type="GO" id="GO:0044027">
    <property type="term" value="P:negative regulation of gene expression via chromosomal CpG island methylation"/>
    <property type="evidence" value="ECO:0007669"/>
    <property type="project" value="TreeGrafter"/>
</dbReference>
<dbReference type="Gene3D" id="3.90.120.10">
    <property type="entry name" value="DNA Methylase, subunit A, domain 2"/>
    <property type="match status" value="1"/>
</dbReference>
<dbReference type="PANTHER" id="PTHR10629">
    <property type="entry name" value="CYTOSINE-SPECIFIC METHYLTRANSFERASE"/>
    <property type="match status" value="1"/>
</dbReference>
<gene>
    <name evidence="5" type="ORF">GQS65_18730</name>
</gene>
<sequence length="549" mass="60458">MSRRCSVSDSIQAVDLFCGAGGLSAGLALAAESLDRDVDLAAVNHDAIAVESHKANHPWARHYNAKVEELHPPEVFDPGIDIVAGGFQCTHFSNARGSAPVNEQMRTSPMHLLHWVELLRPEHVLVENVPEFRKWGPVDEDGTPSRDGSIFERWVDLFASLGYSVDWRVLNAADYGDATSRRRLFVVGRRNNRAAFPEPTHSKSGDDLQEWRSAAEIIDWSDTGESIWQRDRPLVNNTMQRIAEGLRRYASEDLEPFADAVADLEKADVERLQQTAVDVTDLDDAHVERGEPFLVKYYGTSTALSVHDPLDTVTAGGNKFALATPYVLGQQSNATPRAVTDQPLPTVATRGAISVLNPNPFILPRNGYQRGLHSNPAYNPAERPVHTITAQNHDGHVVRPYLVPYFSEREGQRPRTHDIDAPLPTVTATGSDPYVAQPYLVQYYGNSDACSVDEPLPTVTTKDRFALVVPECWPWGLDIHYRMLQPPELAAAMGFPAGYEFAGNKTETTRQIGNAVPVNLAKALITKLLTGDEPSLSTFTPNSGVEADD</sequence>
<evidence type="ECO:0000256" key="1">
    <source>
        <dbReference type="ARBA" id="ARBA00011975"/>
    </source>
</evidence>